<organism evidence="1 2">
    <name type="scientific">Hymenobacter canadensis</name>
    <dbReference type="NCBI Taxonomy" id="2999067"/>
    <lineage>
        <taxon>Bacteria</taxon>
        <taxon>Pseudomonadati</taxon>
        <taxon>Bacteroidota</taxon>
        <taxon>Cytophagia</taxon>
        <taxon>Cytophagales</taxon>
        <taxon>Hymenobacteraceae</taxon>
        <taxon>Hymenobacter</taxon>
    </lineage>
</organism>
<dbReference type="NCBIfam" id="TIGR01725">
    <property type="entry name" value="phge_HK97_gp10"/>
    <property type="match status" value="1"/>
</dbReference>
<keyword evidence="2" id="KW-1185">Reference proteome</keyword>
<evidence type="ECO:0000313" key="1">
    <source>
        <dbReference type="EMBL" id="WBA43168.1"/>
    </source>
</evidence>
<dbReference type="EMBL" id="CP114767">
    <property type="protein sequence ID" value="WBA43168.1"/>
    <property type="molecule type" value="Genomic_DNA"/>
</dbReference>
<sequence length="89" mass="9946">MQNLIASMLLEIESDAKRLAPVDTGFLRSTIHANLGGNFSGRVSADSAYAIHVEFGTSRMRAQPFLRPAYQLHKQAFLANLKQALRFRL</sequence>
<evidence type="ECO:0000313" key="2">
    <source>
        <dbReference type="Proteomes" id="UP001211005"/>
    </source>
</evidence>
<dbReference type="InterPro" id="IPR010064">
    <property type="entry name" value="HK97-gp10_tail"/>
</dbReference>
<reference evidence="1 2" key="1">
    <citation type="submission" date="2022-12" db="EMBL/GenBank/DDBJ databases">
        <title>Hymenobacter canadensis sp. nov. isolated from lake water of the Cambridge Bay, Canada.</title>
        <authorList>
            <person name="Kim W.H."/>
            <person name="Lee Y.M."/>
        </authorList>
    </citation>
    <scope>NUCLEOTIDE SEQUENCE [LARGE SCALE GENOMIC DNA]</scope>
    <source>
        <strain evidence="1 2">PAMC 29467</strain>
    </source>
</reference>
<protein>
    <submittedName>
        <fullName evidence="1">HK97 gp10 family phage protein</fullName>
    </submittedName>
</protein>
<accession>A0ABY7LRW6</accession>
<gene>
    <name evidence="1" type="ORF">O3303_06285</name>
</gene>
<proteinExistence type="predicted"/>
<name>A0ABY7LRW6_9BACT</name>
<dbReference type="Pfam" id="PF04883">
    <property type="entry name" value="HK97-gp10_like"/>
    <property type="match status" value="1"/>
</dbReference>
<dbReference type="Proteomes" id="UP001211005">
    <property type="component" value="Chromosome"/>
</dbReference>